<dbReference type="GO" id="GO:0010468">
    <property type="term" value="P:regulation of gene expression"/>
    <property type="evidence" value="ECO:0007669"/>
    <property type="project" value="TreeGrafter"/>
</dbReference>
<dbReference type="PANTHER" id="PTHR16515:SF49">
    <property type="entry name" value="GASTRULA ZINC FINGER PROTEIN XLCGF49.1-LIKE-RELATED"/>
    <property type="match status" value="1"/>
</dbReference>
<dbReference type="GO" id="GO:0005634">
    <property type="term" value="C:nucleus"/>
    <property type="evidence" value="ECO:0007669"/>
    <property type="project" value="UniProtKB-SubCell"/>
</dbReference>
<dbReference type="PROSITE" id="PS50157">
    <property type="entry name" value="ZINC_FINGER_C2H2_2"/>
    <property type="match status" value="2"/>
</dbReference>
<dbReference type="GO" id="GO:0008270">
    <property type="term" value="F:zinc ion binding"/>
    <property type="evidence" value="ECO:0007669"/>
    <property type="project" value="UniProtKB-KW"/>
</dbReference>
<keyword evidence="3" id="KW-0677">Repeat</keyword>
<keyword evidence="6" id="KW-0539">Nucleus</keyword>
<feature type="domain" description="C2H2-type" evidence="8">
    <location>
        <begin position="157"/>
        <end position="185"/>
    </location>
</feature>
<evidence type="ECO:0000256" key="2">
    <source>
        <dbReference type="ARBA" id="ARBA00022723"/>
    </source>
</evidence>
<keyword evidence="5" id="KW-0862">Zinc</keyword>
<organism evidence="9 10">
    <name type="scientific">Porphyridium purpureum</name>
    <name type="common">Red alga</name>
    <name type="synonym">Porphyridium cruentum</name>
    <dbReference type="NCBI Taxonomy" id="35688"/>
    <lineage>
        <taxon>Eukaryota</taxon>
        <taxon>Rhodophyta</taxon>
        <taxon>Bangiophyceae</taxon>
        <taxon>Porphyridiales</taxon>
        <taxon>Porphyridiaceae</taxon>
        <taxon>Porphyridium</taxon>
    </lineage>
</organism>
<dbReference type="InterPro" id="IPR036236">
    <property type="entry name" value="Znf_C2H2_sf"/>
</dbReference>
<evidence type="ECO:0000256" key="7">
    <source>
        <dbReference type="PROSITE-ProRule" id="PRU00042"/>
    </source>
</evidence>
<evidence type="ECO:0000259" key="8">
    <source>
        <dbReference type="PROSITE" id="PS50157"/>
    </source>
</evidence>
<dbReference type="Pfam" id="PF00096">
    <property type="entry name" value="zf-C2H2"/>
    <property type="match status" value="2"/>
</dbReference>
<sequence length="217" mass="23862">MDPRSHGTLAHTFMTDQLFRRFLTRHGLHQTEELAGRWAAAPGSDPSPIPALDAQVGLHGLVYSHAGPRLRVLPHGESRTNLTAEDGARETEEIKHLIAAGSVVHKSLNQGLGKSESMDDSIPSVEDGVVVVVGNFGSYAKLPAQESRLIKAQGAGLNCGVCGKGFQRRSNLFKHIRHRHERQRLYRCNTCQSTFVQRSSVIKHISTIHAEAHTKEL</sequence>
<evidence type="ECO:0000256" key="1">
    <source>
        <dbReference type="ARBA" id="ARBA00004123"/>
    </source>
</evidence>
<keyword evidence="4 7" id="KW-0863">Zinc-finger</keyword>
<dbReference type="PANTHER" id="PTHR16515">
    <property type="entry name" value="PR DOMAIN ZINC FINGER PROTEIN"/>
    <property type="match status" value="1"/>
</dbReference>
<evidence type="ECO:0000313" key="9">
    <source>
        <dbReference type="EMBL" id="KAA8497951.1"/>
    </source>
</evidence>
<keyword evidence="10" id="KW-1185">Reference proteome</keyword>
<dbReference type="Proteomes" id="UP000324585">
    <property type="component" value="Unassembled WGS sequence"/>
</dbReference>
<dbReference type="SMART" id="SM00355">
    <property type="entry name" value="ZnF_C2H2"/>
    <property type="match status" value="2"/>
</dbReference>
<dbReference type="Gene3D" id="3.30.160.60">
    <property type="entry name" value="Classic Zinc Finger"/>
    <property type="match status" value="1"/>
</dbReference>
<accession>A0A5J4Z283</accession>
<dbReference type="PROSITE" id="PS00028">
    <property type="entry name" value="ZINC_FINGER_C2H2_1"/>
    <property type="match status" value="2"/>
</dbReference>
<evidence type="ECO:0000256" key="6">
    <source>
        <dbReference type="ARBA" id="ARBA00023242"/>
    </source>
</evidence>
<dbReference type="InterPro" id="IPR050331">
    <property type="entry name" value="Zinc_finger"/>
</dbReference>
<protein>
    <submittedName>
        <fullName evidence="9">Zinc finger protein 2</fullName>
    </submittedName>
</protein>
<evidence type="ECO:0000256" key="4">
    <source>
        <dbReference type="ARBA" id="ARBA00022771"/>
    </source>
</evidence>
<evidence type="ECO:0000256" key="3">
    <source>
        <dbReference type="ARBA" id="ARBA00022737"/>
    </source>
</evidence>
<keyword evidence="2" id="KW-0479">Metal-binding</keyword>
<dbReference type="OrthoDB" id="654211at2759"/>
<dbReference type="AlphaFoldDB" id="A0A5J4Z283"/>
<dbReference type="SUPFAM" id="SSF57667">
    <property type="entry name" value="beta-beta-alpha zinc fingers"/>
    <property type="match status" value="1"/>
</dbReference>
<proteinExistence type="predicted"/>
<comment type="caution">
    <text evidence="9">The sequence shown here is derived from an EMBL/GenBank/DDBJ whole genome shotgun (WGS) entry which is preliminary data.</text>
</comment>
<gene>
    <name evidence="9" type="ORF">FVE85_5536</name>
</gene>
<name>A0A5J4Z283_PORPP</name>
<reference evidence="10" key="1">
    <citation type="journal article" date="2019" name="Nat. Commun.">
        <title>Expansion of phycobilisome linker gene families in mesophilic red algae.</title>
        <authorList>
            <person name="Lee J."/>
            <person name="Kim D."/>
            <person name="Bhattacharya D."/>
            <person name="Yoon H.S."/>
        </authorList>
    </citation>
    <scope>NUCLEOTIDE SEQUENCE [LARGE SCALE GENOMIC DNA]</scope>
    <source>
        <strain evidence="10">CCMP 1328</strain>
    </source>
</reference>
<dbReference type="InterPro" id="IPR013087">
    <property type="entry name" value="Znf_C2H2_type"/>
</dbReference>
<evidence type="ECO:0000256" key="5">
    <source>
        <dbReference type="ARBA" id="ARBA00022833"/>
    </source>
</evidence>
<evidence type="ECO:0000313" key="10">
    <source>
        <dbReference type="Proteomes" id="UP000324585"/>
    </source>
</evidence>
<dbReference type="EMBL" id="VRMN01000001">
    <property type="protein sequence ID" value="KAA8497951.1"/>
    <property type="molecule type" value="Genomic_DNA"/>
</dbReference>
<feature type="domain" description="C2H2-type" evidence="8">
    <location>
        <begin position="186"/>
        <end position="214"/>
    </location>
</feature>
<comment type="subcellular location">
    <subcellularLocation>
        <location evidence="1">Nucleus</location>
    </subcellularLocation>
</comment>